<dbReference type="AlphaFoldDB" id="A0A1I8AB76"/>
<organism evidence="1 2">
    <name type="scientific">Steinernema glaseri</name>
    <dbReference type="NCBI Taxonomy" id="37863"/>
    <lineage>
        <taxon>Eukaryota</taxon>
        <taxon>Metazoa</taxon>
        <taxon>Ecdysozoa</taxon>
        <taxon>Nematoda</taxon>
        <taxon>Chromadorea</taxon>
        <taxon>Rhabditida</taxon>
        <taxon>Tylenchina</taxon>
        <taxon>Panagrolaimomorpha</taxon>
        <taxon>Strongyloidoidea</taxon>
        <taxon>Steinernematidae</taxon>
        <taxon>Steinernema</taxon>
    </lineage>
</organism>
<reference evidence="2" key="1">
    <citation type="submission" date="2016-11" db="UniProtKB">
        <authorList>
            <consortium name="WormBaseParasite"/>
        </authorList>
    </citation>
    <scope>IDENTIFICATION</scope>
</reference>
<protein>
    <submittedName>
        <fullName evidence="2">Uncharacterized protein</fullName>
    </submittedName>
</protein>
<dbReference type="Proteomes" id="UP000095287">
    <property type="component" value="Unplaced"/>
</dbReference>
<proteinExistence type="predicted"/>
<sequence length="148" mass="16025">MTDTSLGGGRSSAACNEVLTAEGLWTNEKTTIKTAPTSAFPHSHLLRHGTPVSITGGTRKFFAEDVFLCRLTAHWKDSAQAPNLLERSKQIAARVTVVCEQCHVVSQRARTSGGKGDFQMSLPAGCRLFVDSSVVSCVIPSWQVLIFF</sequence>
<keyword evidence="1" id="KW-1185">Reference proteome</keyword>
<dbReference type="WBParaSite" id="L893_g3950.t1">
    <property type="protein sequence ID" value="L893_g3950.t1"/>
    <property type="gene ID" value="L893_g3950"/>
</dbReference>
<evidence type="ECO:0000313" key="2">
    <source>
        <dbReference type="WBParaSite" id="L893_g3950.t1"/>
    </source>
</evidence>
<accession>A0A1I8AB76</accession>
<name>A0A1I8AB76_9BILA</name>
<evidence type="ECO:0000313" key="1">
    <source>
        <dbReference type="Proteomes" id="UP000095287"/>
    </source>
</evidence>